<dbReference type="GO" id="GO:0055085">
    <property type="term" value="P:transmembrane transport"/>
    <property type="evidence" value="ECO:0007669"/>
    <property type="project" value="UniProtKB-ARBA"/>
</dbReference>
<evidence type="ECO:0000313" key="6">
    <source>
        <dbReference type="EMBL" id="SHH88640.1"/>
    </source>
</evidence>
<keyword evidence="2" id="KW-0813">Transport</keyword>
<evidence type="ECO:0000259" key="5">
    <source>
        <dbReference type="PROSITE" id="PS50893"/>
    </source>
</evidence>
<gene>
    <name evidence="6" type="ORF">SAMN02745823_01365</name>
</gene>
<dbReference type="Proteomes" id="UP000183995">
    <property type="component" value="Unassembled WGS sequence"/>
</dbReference>
<dbReference type="InterPro" id="IPR003593">
    <property type="entry name" value="AAA+_ATPase"/>
</dbReference>
<dbReference type="InterPro" id="IPR027417">
    <property type="entry name" value="P-loop_NTPase"/>
</dbReference>
<dbReference type="OrthoDB" id="9806285at2"/>
<dbReference type="GO" id="GO:0005524">
    <property type="term" value="F:ATP binding"/>
    <property type="evidence" value="ECO:0007669"/>
    <property type="project" value="UniProtKB-KW"/>
</dbReference>
<dbReference type="STRING" id="1123282.SAMN02745823_01365"/>
<evidence type="ECO:0000256" key="1">
    <source>
        <dbReference type="ARBA" id="ARBA00005417"/>
    </source>
</evidence>
<organism evidence="6 7">
    <name type="scientific">Sporobacter termitidis DSM 10068</name>
    <dbReference type="NCBI Taxonomy" id="1123282"/>
    <lineage>
        <taxon>Bacteria</taxon>
        <taxon>Bacillati</taxon>
        <taxon>Bacillota</taxon>
        <taxon>Clostridia</taxon>
        <taxon>Eubacteriales</taxon>
        <taxon>Oscillospiraceae</taxon>
        <taxon>Sporobacter</taxon>
    </lineage>
</organism>
<protein>
    <submittedName>
        <fullName evidence="6">Peptide/nickel transport system ATP-binding protein</fullName>
    </submittedName>
</protein>
<name>A0A1M5WM52_9FIRM</name>
<dbReference type="GO" id="GO:0016887">
    <property type="term" value="F:ATP hydrolysis activity"/>
    <property type="evidence" value="ECO:0007669"/>
    <property type="project" value="InterPro"/>
</dbReference>
<keyword evidence="7" id="KW-1185">Reference proteome</keyword>
<dbReference type="SUPFAM" id="SSF52540">
    <property type="entry name" value="P-loop containing nucleoside triphosphate hydrolases"/>
    <property type="match status" value="1"/>
</dbReference>
<dbReference type="Pfam" id="PF00005">
    <property type="entry name" value="ABC_tran"/>
    <property type="match status" value="1"/>
</dbReference>
<dbReference type="CDD" id="cd03257">
    <property type="entry name" value="ABC_NikE_OppD_transporters"/>
    <property type="match status" value="1"/>
</dbReference>
<dbReference type="InterPro" id="IPR017871">
    <property type="entry name" value="ABC_transporter-like_CS"/>
</dbReference>
<dbReference type="EMBL" id="FQXV01000003">
    <property type="protein sequence ID" value="SHH88640.1"/>
    <property type="molecule type" value="Genomic_DNA"/>
</dbReference>
<dbReference type="PANTHER" id="PTHR43776">
    <property type="entry name" value="TRANSPORT ATP-BINDING PROTEIN"/>
    <property type="match status" value="1"/>
</dbReference>
<dbReference type="PANTHER" id="PTHR43776:SF7">
    <property type="entry name" value="D,D-DIPEPTIDE TRANSPORT ATP-BINDING PROTEIN DDPF-RELATED"/>
    <property type="match status" value="1"/>
</dbReference>
<keyword evidence="4 6" id="KW-0067">ATP-binding</keyword>
<proteinExistence type="inferred from homology"/>
<keyword evidence="3" id="KW-0547">Nucleotide-binding</keyword>
<evidence type="ECO:0000313" key="7">
    <source>
        <dbReference type="Proteomes" id="UP000183995"/>
    </source>
</evidence>
<dbReference type="AlphaFoldDB" id="A0A1M5WM52"/>
<dbReference type="InterPro" id="IPR003439">
    <property type="entry name" value="ABC_transporter-like_ATP-bd"/>
</dbReference>
<reference evidence="6 7" key="1">
    <citation type="submission" date="2016-11" db="EMBL/GenBank/DDBJ databases">
        <authorList>
            <person name="Jaros S."/>
            <person name="Januszkiewicz K."/>
            <person name="Wedrychowicz H."/>
        </authorList>
    </citation>
    <scope>NUCLEOTIDE SEQUENCE [LARGE SCALE GENOMIC DNA]</scope>
    <source>
        <strain evidence="6 7">DSM 10068</strain>
    </source>
</reference>
<feature type="domain" description="ABC transporter" evidence="5">
    <location>
        <begin position="3"/>
        <end position="227"/>
    </location>
</feature>
<comment type="similarity">
    <text evidence="1">Belongs to the ABC transporter superfamily.</text>
</comment>
<dbReference type="Gene3D" id="3.40.50.300">
    <property type="entry name" value="P-loop containing nucleotide triphosphate hydrolases"/>
    <property type="match status" value="1"/>
</dbReference>
<dbReference type="InterPro" id="IPR050319">
    <property type="entry name" value="ABC_transp_ATP-bind"/>
</dbReference>
<dbReference type="PROSITE" id="PS50893">
    <property type="entry name" value="ABC_TRANSPORTER_2"/>
    <property type="match status" value="1"/>
</dbReference>
<evidence type="ECO:0000256" key="4">
    <source>
        <dbReference type="ARBA" id="ARBA00022840"/>
    </source>
</evidence>
<evidence type="ECO:0000256" key="2">
    <source>
        <dbReference type="ARBA" id="ARBA00022448"/>
    </source>
</evidence>
<evidence type="ECO:0000256" key="3">
    <source>
        <dbReference type="ARBA" id="ARBA00022741"/>
    </source>
</evidence>
<accession>A0A1M5WM52</accession>
<dbReference type="SMART" id="SM00382">
    <property type="entry name" value="AAA"/>
    <property type="match status" value="1"/>
</dbReference>
<sequence>MILQTEKLTYKYPNSHGHTAVDQADISLHKGETVGLFGESGSGKSTLGLILAGLIKPTSGMLRHNGEKISAPYKGAHRRGIQILFQHPEISFNPALILLKSMTEPYNIYALPYSYSSLLEYLKHYGLYEEHLYRTPAQLSGGELQRAALARILAIQPEVIVLDEPTSMLDVITQVQIMNILKDYQSKNNVSYILISHNRILCEKMCGRIYKVENGVFTEEYGRPTDK</sequence>
<dbReference type="PROSITE" id="PS00211">
    <property type="entry name" value="ABC_TRANSPORTER_1"/>
    <property type="match status" value="1"/>
</dbReference>
<dbReference type="RefSeq" id="WP_073077013.1">
    <property type="nucleotide sequence ID" value="NZ_FQXV01000003.1"/>
</dbReference>